<comment type="caution">
    <text evidence="1">The sequence shown here is derived from an EMBL/GenBank/DDBJ whole genome shotgun (WGS) entry which is preliminary data.</text>
</comment>
<protein>
    <recommendedName>
        <fullName evidence="3">PiggyBac transposable element-derived protein domain-containing protein</fullName>
    </recommendedName>
</protein>
<sequence length="69" mass="8281">MEISNENIQEWYKEINPKSLFQFTGNFELQKRIDRKPKNISPIDIFNQIIDDNIINLMVLETNIYGHQQ</sequence>
<gene>
    <name evidence="1" type="ORF">A3Q56_07124</name>
</gene>
<accession>A0A177AT18</accession>
<dbReference type="AlphaFoldDB" id="A0A177AT18"/>
<feature type="non-terminal residue" evidence="1">
    <location>
        <position position="69"/>
    </location>
</feature>
<dbReference type="Proteomes" id="UP000078046">
    <property type="component" value="Unassembled WGS sequence"/>
</dbReference>
<evidence type="ECO:0008006" key="3">
    <source>
        <dbReference type="Google" id="ProtNLM"/>
    </source>
</evidence>
<dbReference type="EMBL" id="LWCA01001414">
    <property type="protein sequence ID" value="OAF65167.1"/>
    <property type="molecule type" value="Genomic_DNA"/>
</dbReference>
<keyword evidence="2" id="KW-1185">Reference proteome</keyword>
<evidence type="ECO:0000313" key="1">
    <source>
        <dbReference type="EMBL" id="OAF65167.1"/>
    </source>
</evidence>
<name>A0A177AT18_9BILA</name>
<evidence type="ECO:0000313" key="2">
    <source>
        <dbReference type="Proteomes" id="UP000078046"/>
    </source>
</evidence>
<dbReference type="OrthoDB" id="6783950at2759"/>
<proteinExistence type="predicted"/>
<organism evidence="1 2">
    <name type="scientific">Intoshia linei</name>
    <dbReference type="NCBI Taxonomy" id="1819745"/>
    <lineage>
        <taxon>Eukaryota</taxon>
        <taxon>Metazoa</taxon>
        <taxon>Spiralia</taxon>
        <taxon>Lophotrochozoa</taxon>
        <taxon>Mesozoa</taxon>
        <taxon>Orthonectida</taxon>
        <taxon>Rhopaluridae</taxon>
        <taxon>Intoshia</taxon>
    </lineage>
</organism>
<reference evidence="1 2" key="1">
    <citation type="submission" date="2016-04" db="EMBL/GenBank/DDBJ databases">
        <title>The genome of Intoshia linei affirms orthonectids as highly simplified spiralians.</title>
        <authorList>
            <person name="Mikhailov K.V."/>
            <person name="Slusarev G.S."/>
            <person name="Nikitin M.A."/>
            <person name="Logacheva M.D."/>
            <person name="Penin A."/>
            <person name="Aleoshin V."/>
            <person name="Panchin Y.V."/>
        </authorList>
    </citation>
    <scope>NUCLEOTIDE SEQUENCE [LARGE SCALE GENOMIC DNA]</scope>
    <source>
        <strain evidence="1">Intl2013</strain>
        <tissue evidence="1">Whole animal</tissue>
    </source>
</reference>